<dbReference type="InterPro" id="IPR000529">
    <property type="entry name" value="Ribosomal_bS6"/>
</dbReference>
<dbReference type="Gene3D" id="3.30.70.60">
    <property type="match status" value="1"/>
</dbReference>
<comment type="caution">
    <text evidence="4">The sequence shown here is derived from an EMBL/GenBank/DDBJ whole genome shotgun (WGS) entry which is preliminary data.</text>
</comment>
<evidence type="ECO:0000313" key="5">
    <source>
        <dbReference type="Proteomes" id="UP000176917"/>
    </source>
</evidence>
<dbReference type="GO" id="GO:0006412">
    <property type="term" value="P:translation"/>
    <property type="evidence" value="ECO:0007669"/>
    <property type="project" value="UniProtKB-UniRule"/>
</dbReference>
<protein>
    <recommendedName>
        <fullName evidence="2 3">Small ribosomal subunit protein bS6</fullName>
    </recommendedName>
</protein>
<dbReference type="InterPro" id="IPR014717">
    <property type="entry name" value="Transl_elong_EF1B/ribsomal_bS6"/>
</dbReference>
<dbReference type="GO" id="GO:0070181">
    <property type="term" value="F:small ribosomal subunit rRNA binding"/>
    <property type="evidence" value="ECO:0007669"/>
    <property type="project" value="TreeGrafter"/>
</dbReference>
<keyword evidence="3" id="KW-0699">rRNA-binding</keyword>
<evidence type="ECO:0000256" key="3">
    <source>
        <dbReference type="HAMAP-Rule" id="MF_00360"/>
    </source>
</evidence>
<gene>
    <name evidence="3" type="primary">rpsF</name>
    <name evidence="4" type="ORF">A3B24_00465</name>
</gene>
<keyword evidence="3" id="KW-0689">Ribosomal protein</keyword>
<evidence type="ECO:0000313" key="4">
    <source>
        <dbReference type="EMBL" id="OHA73364.1"/>
    </source>
</evidence>
<dbReference type="PANTHER" id="PTHR21011">
    <property type="entry name" value="MITOCHONDRIAL 28S RIBOSOMAL PROTEIN S6"/>
    <property type="match status" value="1"/>
</dbReference>
<dbReference type="PANTHER" id="PTHR21011:SF1">
    <property type="entry name" value="SMALL RIBOSOMAL SUBUNIT PROTEIN BS6M"/>
    <property type="match status" value="1"/>
</dbReference>
<comment type="function">
    <text evidence="3">Binds together with bS18 to 16S ribosomal RNA.</text>
</comment>
<proteinExistence type="inferred from homology"/>
<keyword evidence="3" id="KW-0687">Ribonucleoprotein</keyword>
<dbReference type="InterPro" id="IPR035980">
    <property type="entry name" value="Ribosomal_bS6_sf"/>
</dbReference>
<dbReference type="Pfam" id="PF01250">
    <property type="entry name" value="Ribosomal_S6"/>
    <property type="match status" value="1"/>
</dbReference>
<dbReference type="SUPFAM" id="SSF54995">
    <property type="entry name" value="Ribosomal protein S6"/>
    <property type="match status" value="1"/>
</dbReference>
<dbReference type="GO" id="GO:0003735">
    <property type="term" value="F:structural constituent of ribosome"/>
    <property type="evidence" value="ECO:0007669"/>
    <property type="project" value="InterPro"/>
</dbReference>
<organism evidence="4 5">
    <name type="scientific">Candidatus Wildermuthbacteria bacterium RIFCSPLOWO2_01_FULL_48_16</name>
    <dbReference type="NCBI Taxonomy" id="1802461"/>
    <lineage>
        <taxon>Bacteria</taxon>
        <taxon>Candidatus Wildermuthiibacteriota</taxon>
    </lineage>
</organism>
<reference evidence="4 5" key="1">
    <citation type="journal article" date="2016" name="Nat. Commun.">
        <title>Thousands of microbial genomes shed light on interconnected biogeochemical processes in an aquifer system.</title>
        <authorList>
            <person name="Anantharaman K."/>
            <person name="Brown C.T."/>
            <person name="Hug L.A."/>
            <person name="Sharon I."/>
            <person name="Castelle C.J."/>
            <person name="Probst A.J."/>
            <person name="Thomas B.C."/>
            <person name="Singh A."/>
            <person name="Wilkins M.J."/>
            <person name="Karaoz U."/>
            <person name="Brodie E.L."/>
            <person name="Williams K.H."/>
            <person name="Hubbard S.S."/>
            <person name="Banfield J.F."/>
        </authorList>
    </citation>
    <scope>NUCLEOTIDE SEQUENCE [LARGE SCALE GENOMIC DNA]</scope>
</reference>
<sequence length="173" mass="19662">MQYTTNLARPSYPQLGRAKGTKRVDFKRKTGILKDVMKTYELTLFLTTQVPEDSLRAVLGKISEAVQKLGGIVEQQELQKKIVLAYPIEQQREAYQALVRFVMNPKDVEAVQKQVQAQKEVLRSLVSVAPKRVVEIPTLAKASTKTAEVAEEEKMSIEDIDKKLEEIFKKEEV</sequence>
<name>A0A1G2RKI7_9BACT</name>
<evidence type="ECO:0000256" key="2">
    <source>
        <dbReference type="ARBA" id="ARBA00035294"/>
    </source>
</evidence>
<dbReference type="HAMAP" id="MF_00360">
    <property type="entry name" value="Ribosomal_bS6"/>
    <property type="match status" value="1"/>
</dbReference>
<comment type="similarity">
    <text evidence="1 3">Belongs to the bacterial ribosomal protein bS6 family.</text>
</comment>
<dbReference type="EMBL" id="MHUG01000013">
    <property type="protein sequence ID" value="OHA73364.1"/>
    <property type="molecule type" value="Genomic_DNA"/>
</dbReference>
<keyword evidence="3" id="KW-0694">RNA-binding</keyword>
<evidence type="ECO:0000256" key="1">
    <source>
        <dbReference type="ARBA" id="ARBA00009512"/>
    </source>
</evidence>
<dbReference type="Proteomes" id="UP000176917">
    <property type="component" value="Unassembled WGS sequence"/>
</dbReference>
<dbReference type="GO" id="GO:1990904">
    <property type="term" value="C:ribonucleoprotein complex"/>
    <property type="evidence" value="ECO:0007669"/>
    <property type="project" value="UniProtKB-KW"/>
</dbReference>
<accession>A0A1G2RKI7</accession>
<dbReference type="STRING" id="1802461.A3B24_00465"/>
<dbReference type="GO" id="GO:0005840">
    <property type="term" value="C:ribosome"/>
    <property type="evidence" value="ECO:0007669"/>
    <property type="project" value="UniProtKB-KW"/>
</dbReference>
<dbReference type="GO" id="GO:0005737">
    <property type="term" value="C:cytoplasm"/>
    <property type="evidence" value="ECO:0007669"/>
    <property type="project" value="UniProtKB-ARBA"/>
</dbReference>
<dbReference type="AlphaFoldDB" id="A0A1G2RKI7"/>
<dbReference type="InterPro" id="IPR020814">
    <property type="entry name" value="Ribosomal_S6_plastid/chlpt"/>
</dbReference>